<dbReference type="Proteomes" id="UP000596192">
    <property type="component" value="Chromosome"/>
</dbReference>
<sequence length="75" mass="7822">MKLALARGLFFVGSLAVASLAVAAWHEPTPDVISAKSGLDHCPLPPNARGSAQVRPDQDLMLLLFGLSQGLKAAN</sequence>
<accession>A0AAP9YBN6</accession>
<proteinExistence type="predicted"/>
<gene>
    <name evidence="2" type="ORF">GKQ51_15650</name>
</gene>
<reference evidence="2 3" key="1">
    <citation type="submission" date="2020-12" db="EMBL/GenBank/DDBJ databases">
        <title>Genomic Analysis and Response surface optimization of nitrogen-fixing conditions for A. chroococcum strain HR1, Isolation from rhizosphere soil.</title>
        <authorList>
            <person name="Li J."/>
            <person name="Yang H."/>
            <person name="Liu H."/>
            <person name="Wang C."/>
            <person name="Tian Y."/>
            <person name="Lu X.Y."/>
        </authorList>
    </citation>
    <scope>NUCLEOTIDE SEQUENCE [LARGE SCALE GENOMIC DNA]</scope>
    <source>
        <strain evidence="2 3">HR1</strain>
    </source>
</reference>
<organism evidence="2 3">
    <name type="scientific">Azotobacter chroococcum</name>
    <dbReference type="NCBI Taxonomy" id="353"/>
    <lineage>
        <taxon>Bacteria</taxon>
        <taxon>Pseudomonadati</taxon>
        <taxon>Pseudomonadota</taxon>
        <taxon>Gammaproteobacteria</taxon>
        <taxon>Pseudomonadales</taxon>
        <taxon>Pseudomonadaceae</taxon>
        <taxon>Azotobacter</taxon>
    </lineage>
</organism>
<feature type="chain" id="PRO_5043051210" description="Secreted protein" evidence="1">
    <location>
        <begin position="24"/>
        <end position="75"/>
    </location>
</feature>
<dbReference type="AlphaFoldDB" id="A0AAP9YBN6"/>
<name>A0AAP9YBN6_9GAMM</name>
<evidence type="ECO:0000256" key="1">
    <source>
        <dbReference type="SAM" id="SignalP"/>
    </source>
</evidence>
<dbReference type="EMBL" id="CP066310">
    <property type="protein sequence ID" value="QQE87696.1"/>
    <property type="molecule type" value="Genomic_DNA"/>
</dbReference>
<evidence type="ECO:0000313" key="3">
    <source>
        <dbReference type="Proteomes" id="UP000596192"/>
    </source>
</evidence>
<feature type="signal peptide" evidence="1">
    <location>
        <begin position="1"/>
        <end position="23"/>
    </location>
</feature>
<protein>
    <recommendedName>
        <fullName evidence="4">Secreted protein</fullName>
    </recommendedName>
</protein>
<evidence type="ECO:0008006" key="4">
    <source>
        <dbReference type="Google" id="ProtNLM"/>
    </source>
</evidence>
<dbReference type="RefSeq" id="WP_089169907.1">
    <property type="nucleotide sequence ID" value="NZ_CP011835.1"/>
</dbReference>
<evidence type="ECO:0000313" key="2">
    <source>
        <dbReference type="EMBL" id="QQE87696.1"/>
    </source>
</evidence>
<dbReference type="GeneID" id="61931994"/>
<keyword evidence="1" id="KW-0732">Signal</keyword>